<accession>A0AAW4ZU56</accession>
<proteinExistence type="predicted"/>
<dbReference type="EMBL" id="WMCP01000005">
    <property type="protein sequence ID" value="MCF2301417.1"/>
    <property type="molecule type" value="Genomic_DNA"/>
</dbReference>
<dbReference type="RefSeq" id="WP_232580899.1">
    <property type="nucleotide sequence ID" value="NZ_WMCP01000005.1"/>
</dbReference>
<comment type="caution">
    <text evidence="2">The sequence shown here is derived from an EMBL/GenBank/DDBJ whole genome shotgun (WGS) entry which is preliminary data.</text>
</comment>
<evidence type="ECO:0000256" key="1">
    <source>
        <dbReference type="SAM" id="Phobius"/>
    </source>
</evidence>
<feature type="transmembrane region" description="Helical" evidence="1">
    <location>
        <begin position="18"/>
        <end position="36"/>
    </location>
</feature>
<sequence length="74" mass="8390">MENNNSLLNQVTLDLKKGINSCGIRATLFLLGFWFFPPLPMHFYQKTVRCDGFFASGHYCVSDGLNTAILNQFL</sequence>
<keyword evidence="1" id="KW-0472">Membrane</keyword>
<dbReference type="Proteomes" id="UP000813876">
    <property type="component" value="Unassembled WGS sequence"/>
</dbReference>
<reference evidence="2" key="1">
    <citation type="submission" date="2019-11" db="EMBL/GenBank/DDBJ databases">
        <title>Comparative genomics of photobacteria reveal adaptation to distinct habitats.</title>
        <authorList>
            <person name="Fuertes-Perez S."/>
            <person name="Hilgarth M."/>
            <person name="Vogel R.F."/>
        </authorList>
    </citation>
    <scope>NUCLEOTIDE SEQUENCE</scope>
    <source>
        <strain evidence="2">TMW2.2145</strain>
    </source>
</reference>
<dbReference type="AlphaFoldDB" id="A0AAW4ZU56"/>
<organism evidence="2 3">
    <name type="scientific">Photobacterium phosphoreum</name>
    <dbReference type="NCBI Taxonomy" id="659"/>
    <lineage>
        <taxon>Bacteria</taxon>
        <taxon>Pseudomonadati</taxon>
        <taxon>Pseudomonadota</taxon>
        <taxon>Gammaproteobacteria</taxon>
        <taxon>Vibrionales</taxon>
        <taxon>Vibrionaceae</taxon>
        <taxon>Photobacterium</taxon>
    </lineage>
</organism>
<keyword evidence="1" id="KW-0812">Transmembrane</keyword>
<protein>
    <submittedName>
        <fullName evidence="2">Uncharacterized protein</fullName>
    </submittedName>
</protein>
<name>A0AAW4ZU56_PHOPO</name>
<gene>
    <name evidence="2" type="ORF">GLP33_06695</name>
</gene>
<evidence type="ECO:0000313" key="2">
    <source>
        <dbReference type="EMBL" id="MCF2301417.1"/>
    </source>
</evidence>
<keyword evidence="1" id="KW-1133">Transmembrane helix</keyword>
<evidence type="ECO:0000313" key="3">
    <source>
        <dbReference type="Proteomes" id="UP000813876"/>
    </source>
</evidence>